<name>A0A0A1U7I7_ENTIV</name>
<dbReference type="AlphaFoldDB" id="A0A0A1U7I7"/>
<keyword evidence="4 7" id="KW-0418">Kinase</keyword>
<feature type="domain" description="Protein kinase" evidence="6">
    <location>
        <begin position="1"/>
        <end position="63"/>
    </location>
</feature>
<dbReference type="RefSeq" id="XP_004257075.1">
    <property type="nucleotide sequence ID" value="XM_004257027.1"/>
</dbReference>
<dbReference type="PROSITE" id="PS50011">
    <property type="entry name" value="PROTEIN_KINASE_DOM"/>
    <property type="match status" value="1"/>
</dbReference>
<keyword evidence="3" id="KW-0547">Nucleotide-binding</keyword>
<evidence type="ECO:0000256" key="2">
    <source>
        <dbReference type="ARBA" id="ARBA00022679"/>
    </source>
</evidence>
<proteinExistence type="predicted"/>
<evidence type="ECO:0000256" key="4">
    <source>
        <dbReference type="ARBA" id="ARBA00022777"/>
    </source>
</evidence>
<dbReference type="InterPro" id="IPR011009">
    <property type="entry name" value="Kinase-like_dom_sf"/>
</dbReference>
<dbReference type="Proteomes" id="UP000014680">
    <property type="component" value="Unassembled WGS sequence"/>
</dbReference>
<dbReference type="GO" id="GO:0005634">
    <property type="term" value="C:nucleus"/>
    <property type="evidence" value="ECO:0007669"/>
    <property type="project" value="TreeGrafter"/>
</dbReference>
<evidence type="ECO:0000256" key="5">
    <source>
        <dbReference type="ARBA" id="ARBA00022840"/>
    </source>
</evidence>
<reference evidence="7" key="1">
    <citation type="submission" date="2012-10" db="EMBL/GenBank/DDBJ databases">
        <authorList>
            <person name="Zafar N."/>
            <person name="Inman J."/>
            <person name="Hall N."/>
            <person name="Lorenzi H."/>
            <person name="Caler E."/>
        </authorList>
    </citation>
    <scope>NUCLEOTIDE SEQUENCE [LARGE SCALE GENOMIC DNA]</scope>
    <source>
        <strain evidence="7">IP1</strain>
    </source>
</reference>
<evidence type="ECO:0000256" key="1">
    <source>
        <dbReference type="ARBA" id="ARBA00022527"/>
    </source>
</evidence>
<evidence type="ECO:0000259" key="6">
    <source>
        <dbReference type="PROSITE" id="PS50011"/>
    </source>
</evidence>
<dbReference type="VEuPathDB" id="AmoebaDB:EIN_505100"/>
<keyword evidence="1" id="KW-0723">Serine/threonine-protein kinase</keyword>
<evidence type="ECO:0000313" key="7">
    <source>
        <dbReference type="EMBL" id="ELP90304.1"/>
    </source>
</evidence>
<dbReference type="EMBL" id="KB206500">
    <property type="protein sequence ID" value="ELP90304.1"/>
    <property type="molecule type" value="Genomic_DNA"/>
</dbReference>
<dbReference type="GO" id="GO:0005524">
    <property type="term" value="F:ATP binding"/>
    <property type="evidence" value="ECO:0007669"/>
    <property type="project" value="UniProtKB-KW"/>
</dbReference>
<dbReference type="PANTHER" id="PTHR24342:SF14">
    <property type="entry name" value="DEATH-ASSOCIATED PROTEIN KINASE DAPK-1"/>
    <property type="match status" value="1"/>
</dbReference>
<dbReference type="PANTHER" id="PTHR24342">
    <property type="entry name" value="SERINE/THREONINE-PROTEIN KINASE 17"/>
    <property type="match status" value="1"/>
</dbReference>
<evidence type="ECO:0000313" key="8">
    <source>
        <dbReference type="Proteomes" id="UP000014680"/>
    </source>
</evidence>
<dbReference type="InterPro" id="IPR000719">
    <property type="entry name" value="Prot_kinase_dom"/>
</dbReference>
<dbReference type="Gene3D" id="1.10.510.10">
    <property type="entry name" value="Transferase(Phosphotransferase) domain 1"/>
    <property type="match status" value="1"/>
</dbReference>
<dbReference type="GeneID" id="14889263"/>
<keyword evidence="2" id="KW-0808">Transferase</keyword>
<accession>A0A0A1U7I7</accession>
<protein>
    <submittedName>
        <fullName evidence="7">Protein kinase, putative</fullName>
    </submittedName>
</protein>
<dbReference type="GO" id="GO:0004674">
    <property type="term" value="F:protein serine/threonine kinase activity"/>
    <property type="evidence" value="ECO:0007669"/>
    <property type="project" value="UniProtKB-KW"/>
</dbReference>
<dbReference type="GO" id="GO:0035556">
    <property type="term" value="P:intracellular signal transduction"/>
    <property type="evidence" value="ECO:0007669"/>
    <property type="project" value="TreeGrafter"/>
</dbReference>
<feature type="non-terminal residue" evidence="7">
    <location>
        <position position="1"/>
    </location>
</feature>
<evidence type="ECO:0000256" key="3">
    <source>
        <dbReference type="ARBA" id="ARBA00022741"/>
    </source>
</evidence>
<dbReference type="KEGG" id="eiv:EIN_505100"/>
<sequence length="76" mass="8445">GYPPFSGDTLGEILSAVCAVTMSFQEEYGSEVSKEAMDFISNLLVLEPSHRLTAEEALESPWLCVCLFLLFFHVDI</sequence>
<keyword evidence="5" id="KW-0067">ATP-binding</keyword>
<organism evidence="7 8">
    <name type="scientific">Entamoeba invadens IP1</name>
    <dbReference type="NCBI Taxonomy" id="370355"/>
    <lineage>
        <taxon>Eukaryota</taxon>
        <taxon>Amoebozoa</taxon>
        <taxon>Evosea</taxon>
        <taxon>Archamoebae</taxon>
        <taxon>Mastigamoebida</taxon>
        <taxon>Entamoebidae</taxon>
        <taxon>Entamoeba</taxon>
    </lineage>
</organism>
<dbReference type="OrthoDB" id="336747at2759"/>
<dbReference type="SUPFAM" id="SSF56112">
    <property type="entry name" value="Protein kinase-like (PK-like)"/>
    <property type="match status" value="1"/>
</dbReference>
<keyword evidence="8" id="KW-1185">Reference proteome</keyword>
<gene>
    <name evidence="7" type="ORF">EIN_505100</name>
</gene>